<dbReference type="InterPro" id="IPR004089">
    <property type="entry name" value="MCPsignal_dom"/>
</dbReference>
<dbReference type="GO" id="GO:0006935">
    <property type="term" value="P:chemotaxis"/>
    <property type="evidence" value="ECO:0007669"/>
    <property type="project" value="UniProtKB-KW"/>
</dbReference>
<dbReference type="CDD" id="cd12913">
    <property type="entry name" value="PDC1_MCP_like"/>
    <property type="match status" value="1"/>
</dbReference>
<feature type="domain" description="Methyl-accepting transducer" evidence="12">
    <location>
        <begin position="354"/>
        <end position="590"/>
    </location>
</feature>
<evidence type="ECO:0000256" key="1">
    <source>
        <dbReference type="ARBA" id="ARBA00004533"/>
    </source>
</evidence>
<evidence type="ECO:0000256" key="7">
    <source>
        <dbReference type="ARBA" id="ARBA00023136"/>
    </source>
</evidence>
<dbReference type="CDD" id="cd12912">
    <property type="entry name" value="PDC2_MCP_like"/>
    <property type="match status" value="1"/>
</dbReference>
<dbReference type="PROSITE" id="PS50111">
    <property type="entry name" value="CHEMOTAXIS_TRANSDUC_2"/>
    <property type="match status" value="1"/>
</dbReference>
<dbReference type="SMART" id="SM00283">
    <property type="entry name" value="MA"/>
    <property type="match status" value="1"/>
</dbReference>
<evidence type="ECO:0000256" key="4">
    <source>
        <dbReference type="ARBA" id="ARBA00022500"/>
    </source>
</evidence>
<keyword evidence="8 10" id="KW-0807">Transducer</keyword>
<dbReference type="InterPro" id="IPR029151">
    <property type="entry name" value="Sensor-like_sf"/>
</dbReference>
<gene>
    <name evidence="14" type="ORF">EA58_08650</name>
</gene>
<reference evidence="14 15" key="1">
    <citation type="submission" date="2014-04" db="EMBL/GenBank/DDBJ databases">
        <title>Draft genome sequence of Photobacterium halotolerans S2753: a solonamide, ngercheumicin and holomycin producer.</title>
        <authorList>
            <person name="Machado H.R."/>
            <person name="Gram L."/>
        </authorList>
    </citation>
    <scope>NUCLEOTIDE SEQUENCE [LARGE SCALE GENOMIC DNA]</scope>
    <source>
        <strain evidence="14 15">S2753</strain>
    </source>
</reference>
<dbReference type="SUPFAM" id="SSF58104">
    <property type="entry name" value="Methyl-accepting chemotaxis protein (MCP) signaling domain"/>
    <property type="match status" value="1"/>
</dbReference>
<dbReference type="PROSITE" id="PS50885">
    <property type="entry name" value="HAMP"/>
    <property type="match status" value="1"/>
</dbReference>
<evidence type="ECO:0000256" key="5">
    <source>
        <dbReference type="ARBA" id="ARBA00022692"/>
    </source>
</evidence>
<comment type="subcellular location">
    <subcellularLocation>
        <location evidence="1">Cell inner membrane</location>
    </subcellularLocation>
    <subcellularLocation>
        <location evidence="2">Cell membrane</location>
        <topology evidence="2">Multi-pass membrane protein</topology>
    </subcellularLocation>
</comment>
<evidence type="ECO:0000256" key="2">
    <source>
        <dbReference type="ARBA" id="ARBA00004651"/>
    </source>
</evidence>
<protein>
    <recommendedName>
        <fullName evidence="16">Chemotaxis protein</fullName>
    </recommendedName>
</protein>
<evidence type="ECO:0000256" key="8">
    <source>
        <dbReference type="ARBA" id="ARBA00023224"/>
    </source>
</evidence>
<evidence type="ECO:0000256" key="9">
    <source>
        <dbReference type="ARBA" id="ARBA00029447"/>
    </source>
</evidence>
<dbReference type="Proteomes" id="UP000027192">
    <property type="component" value="Unassembled WGS sequence"/>
</dbReference>
<proteinExistence type="inferred from homology"/>
<dbReference type="Gene3D" id="3.30.450.20">
    <property type="entry name" value="PAS domain"/>
    <property type="match status" value="2"/>
</dbReference>
<keyword evidence="6 11" id="KW-1133">Transmembrane helix</keyword>
<evidence type="ECO:0000256" key="11">
    <source>
        <dbReference type="SAM" id="Phobius"/>
    </source>
</evidence>
<keyword evidence="4" id="KW-0145">Chemotaxis</keyword>
<feature type="domain" description="HAMP" evidence="13">
    <location>
        <begin position="295"/>
        <end position="349"/>
    </location>
</feature>
<evidence type="ECO:0000259" key="12">
    <source>
        <dbReference type="PROSITE" id="PS50111"/>
    </source>
</evidence>
<comment type="caution">
    <text evidence="14">The sequence shown here is derived from an EMBL/GenBank/DDBJ whole genome shotgun (WGS) entry which is preliminary data.</text>
</comment>
<dbReference type="PANTHER" id="PTHR32089">
    <property type="entry name" value="METHYL-ACCEPTING CHEMOTAXIS PROTEIN MCPB"/>
    <property type="match status" value="1"/>
</dbReference>
<accession>A0A066RS70</accession>
<evidence type="ECO:0000313" key="15">
    <source>
        <dbReference type="Proteomes" id="UP000027192"/>
    </source>
</evidence>
<dbReference type="SMART" id="SM00304">
    <property type="entry name" value="HAMP"/>
    <property type="match status" value="1"/>
</dbReference>
<dbReference type="STRING" id="1654360.EA58_08650"/>
<dbReference type="InterPro" id="IPR003660">
    <property type="entry name" value="HAMP_dom"/>
</dbReference>
<dbReference type="GO" id="GO:0005886">
    <property type="term" value="C:plasma membrane"/>
    <property type="evidence" value="ECO:0007669"/>
    <property type="project" value="UniProtKB-SubCell"/>
</dbReference>
<dbReference type="Gene3D" id="1.10.287.950">
    <property type="entry name" value="Methyl-accepting chemotaxis protein"/>
    <property type="match status" value="1"/>
</dbReference>
<sequence>MKIKVVLASILAIFLAGSMLITAGYYSFQGQVWQNLTRETRHTFDGYAFGIGQWFQAKQSGMTALAETLGDADAENIHQVLTQAKQASGFLLTYFGTSEGNMYRHDPTLISPAGFDPRQRSWYLAAKAEQRQITTAPFVSASAKKLVVAIAEPVMRENQWMGAVGANLALDALSDDIHAMAVPGDGQAMLVTNDGLILAHQNTQWNLRQISELDPQLSPAVIRHATQQDTLQALTLGGRASQFMAVPVAGTNWSLVFIMDDAALIAPINQILVEGIVMGLVILVLVAVGASVFLGWLLRELKPVSLALEDIAQGEGDLTVRVESVSRDEIGQLAQHFNLFVSRLHQMVGGLREITHALNHQAGAVSDASESRARSIQNQQDDITQVATALSQMAMATQDIATNAEQTAETVRHLVVLSEACQQDMRGNQQSVNELAEDMQQSAVLIGDLEQQGQRIGGIISTISDIAEQTNLLALNAAIEAARAGEQGRGFAVVADEVRVLSQRTHASTAEIQSMIQTLQQVTKQSVTAMASSQQKAGACARETDIVSKRLAEMHQSVGQINHQAMQIAAGAEEQSTVTEAIRQNAMTVSEVAESLAADSVQATEQSSALKKLAGRIEGAVGQFKL</sequence>
<dbReference type="Pfam" id="PF00672">
    <property type="entry name" value="HAMP"/>
    <property type="match status" value="1"/>
</dbReference>
<organism evidence="14 15">
    <name type="scientific">Photobacterium galatheae</name>
    <dbReference type="NCBI Taxonomy" id="1654360"/>
    <lineage>
        <taxon>Bacteria</taxon>
        <taxon>Pseudomonadati</taxon>
        <taxon>Pseudomonadota</taxon>
        <taxon>Gammaproteobacteria</taxon>
        <taxon>Vibrionales</taxon>
        <taxon>Vibrionaceae</taxon>
        <taxon>Photobacterium</taxon>
    </lineage>
</organism>
<feature type="transmembrane region" description="Helical" evidence="11">
    <location>
        <begin position="276"/>
        <end position="298"/>
    </location>
</feature>
<dbReference type="InterPro" id="IPR033479">
    <property type="entry name" value="dCache_1"/>
</dbReference>
<evidence type="ECO:0008006" key="16">
    <source>
        <dbReference type="Google" id="ProtNLM"/>
    </source>
</evidence>
<dbReference type="FunFam" id="1.10.287.950:FF:000001">
    <property type="entry name" value="Methyl-accepting chemotaxis sensory transducer"/>
    <property type="match status" value="1"/>
</dbReference>
<evidence type="ECO:0000256" key="3">
    <source>
        <dbReference type="ARBA" id="ARBA00022475"/>
    </source>
</evidence>
<evidence type="ECO:0000256" key="10">
    <source>
        <dbReference type="PROSITE-ProRule" id="PRU00284"/>
    </source>
</evidence>
<name>A0A066RS70_9GAMM</name>
<evidence type="ECO:0000259" key="13">
    <source>
        <dbReference type="PROSITE" id="PS50885"/>
    </source>
</evidence>
<dbReference type="SUPFAM" id="SSF103190">
    <property type="entry name" value="Sensory domain-like"/>
    <property type="match status" value="1"/>
</dbReference>
<dbReference type="Pfam" id="PF02743">
    <property type="entry name" value="dCache_1"/>
    <property type="match status" value="1"/>
</dbReference>
<keyword evidence="3" id="KW-1003">Cell membrane</keyword>
<dbReference type="EMBL" id="JMIB01000016">
    <property type="protein sequence ID" value="KDM91976.1"/>
    <property type="molecule type" value="Genomic_DNA"/>
</dbReference>
<evidence type="ECO:0000256" key="6">
    <source>
        <dbReference type="ARBA" id="ARBA00022989"/>
    </source>
</evidence>
<keyword evidence="7 11" id="KW-0472">Membrane</keyword>
<dbReference type="CDD" id="cd06225">
    <property type="entry name" value="HAMP"/>
    <property type="match status" value="1"/>
</dbReference>
<dbReference type="AlphaFoldDB" id="A0A066RS70"/>
<evidence type="ECO:0000313" key="14">
    <source>
        <dbReference type="EMBL" id="KDM91976.1"/>
    </source>
</evidence>
<comment type="similarity">
    <text evidence="9">Belongs to the methyl-accepting chemotaxis (MCP) protein family.</text>
</comment>
<keyword evidence="5 11" id="KW-0812">Transmembrane</keyword>
<dbReference type="PANTHER" id="PTHR32089:SF117">
    <property type="entry name" value="METHYL ACCEPTING SENSORY TRANSDUCER WITH CACHE_1 SMALL MOLECULE BINDING DOMAIN"/>
    <property type="match status" value="1"/>
</dbReference>
<dbReference type="Pfam" id="PF00015">
    <property type="entry name" value="MCPsignal"/>
    <property type="match status" value="1"/>
</dbReference>
<keyword evidence="15" id="KW-1185">Reference proteome</keyword>
<dbReference type="GO" id="GO:0007165">
    <property type="term" value="P:signal transduction"/>
    <property type="evidence" value="ECO:0007669"/>
    <property type="project" value="UniProtKB-KW"/>
</dbReference>